<dbReference type="GO" id="GO:0006508">
    <property type="term" value="P:proteolysis"/>
    <property type="evidence" value="ECO:0007669"/>
    <property type="project" value="UniProtKB-KW"/>
</dbReference>
<feature type="domain" description="Peptidase S54 rhomboid" evidence="8">
    <location>
        <begin position="56"/>
        <end position="193"/>
    </location>
</feature>
<evidence type="ECO:0000256" key="2">
    <source>
        <dbReference type="ARBA" id="ARBA00009045"/>
    </source>
</evidence>
<comment type="subcellular location">
    <subcellularLocation>
        <location evidence="1">Membrane</location>
        <topology evidence="1">Multi-pass membrane protein</topology>
    </subcellularLocation>
</comment>
<protein>
    <submittedName>
        <fullName evidence="9">Rhomboid family intramembrane serine protease</fullName>
    </submittedName>
</protein>
<accession>A0ABS5P055</accession>
<sequence length="200" mass="22627">MFTRTESFKEFLRFYPIVSIIITIHIVLYFISVLPFFPNLWLYENFAGVNLYIVEGQYWRLITPIFMHSDFPHMLFNSFSLVLFGPALEQMIGKWKFIFVYLISGIAANVATLVLEPLTYIHVGSSGAIFGLFGFYAAATMIRKDLISKGNSQIILTIMIIGVIMTFLQPNINVTAHLFGLLAGFLLGLALLSKKGKLLK</sequence>
<feature type="transmembrane region" description="Helical" evidence="7">
    <location>
        <begin position="71"/>
        <end position="88"/>
    </location>
</feature>
<evidence type="ECO:0000259" key="8">
    <source>
        <dbReference type="Pfam" id="PF01694"/>
    </source>
</evidence>
<comment type="caution">
    <text evidence="9">The sequence shown here is derived from an EMBL/GenBank/DDBJ whole genome shotgun (WGS) entry which is preliminary data.</text>
</comment>
<keyword evidence="4" id="KW-0378">Hydrolase</keyword>
<keyword evidence="5 7" id="KW-1133">Transmembrane helix</keyword>
<evidence type="ECO:0000256" key="3">
    <source>
        <dbReference type="ARBA" id="ARBA00022692"/>
    </source>
</evidence>
<feature type="transmembrane region" description="Helical" evidence="7">
    <location>
        <begin position="151"/>
        <end position="168"/>
    </location>
</feature>
<dbReference type="Pfam" id="PF01694">
    <property type="entry name" value="Rhomboid"/>
    <property type="match status" value="1"/>
</dbReference>
<evidence type="ECO:0000256" key="4">
    <source>
        <dbReference type="ARBA" id="ARBA00022801"/>
    </source>
</evidence>
<keyword evidence="10" id="KW-1185">Reference proteome</keyword>
<feature type="transmembrane region" description="Helical" evidence="7">
    <location>
        <begin position="12"/>
        <end position="37"/>
    </location>
</feature>
<evidence type="ECO:0000313" key="10">
    <source>
        <dbReference type="Proteomes" id="UP000681027"/>
    </source>
</evidence>
<dbReference type="Gene3D" id="1.20.1540.10">
    <property type="entry name" value="Rhomboid-like"/>
    <property type="match status" value="1"/>
</dbReference>
<proteinExistence type="inferred from homology"/>
<organism evidence="9 10">
    <name type="scientific">Cytobacillus citreus</name>
    <dbReference type="NCBI Taxonomy" id="2833586"/>
    <lineage>
        <taxon>Bacteria</taxon>
        <taxon>Bacillati</taxon>
        <taxon>Bacillota</taxon>
        <taxon>Bacilli</taxon>
        <taxon>Bacillales</taxon>
        <taxon>Bacillaceae</taxon>
        <taxon>Cytobacillus</taxon>
    </lineage>
</organism>
<feature type="transmembrane region" description="Helical" evidence="7">
    <location>
        <begin position="120"/>
        <end position="139"/>
    </location>
</feature>
<dbReference type="SUPFAM" id="SSF144091">
    <property type="entry name" value="Rhomboid-like"/>
    <property type="match status" value="1"/>
</dbReference>
<evidence type="ECO:0000313" key="9">
    <source>
        <dbReference type="EMBL" id="MBS4192514.1"/>
    </source>
</evidence>
<dbReference type="RefSeq" id="WP_213103975.1">
    <property type="nucleotide sequence ID" value="NZ_JAGYPM010000005.1"/>
</dbReference>
<evidence type="ECO:0000256" key="6">
    <source>
        <dbReference type="ARBA" id="ARBA00023136"/>
    </source>
</evidence>
<dbReference type="PANTHER" id="PTHR43731:SF14">
    <property type="entry name" value="PRESENILIN-ASSOCIATED RHOMBOID-LIKE PROTEIN, MITOCHONDRIAL"/>
    <property type="match status" value="1"/>
</dbReference>
<name>A0ABS5P055_9BACI</name>
<comment type="similarity">
    <text evidence="2">Belongs to the peptidase S54 family.</text>
</comment>
<keyword evidence="9" id="KW-0645">Protease</keyword>
<dbReference type="GO" id="GO:0008233">
    <property type="term" value="F:peptidase activity"/>
    <property type="evidence" value="ECO:0007669"/>
    <property type="project" value="UniProtKB-KW"/>
</dbReference>
<feature type="transmembrane region" description="Helical" evidence="7">
    <location>
        <begin position="174"/>
        <end position="192"/>
    </location>
</feature>
<keyword evidence="6 7" id="KW-0472">Membrane</keyword>
<dbReference type="InterPro" id="IPR022764">
    <property type="entry name" value="Peptidase_S54_rhomboid_dom"/>
</dbReference>
<dbReference type="EMBL" id="JAGYPM010000005">
    <property type="protein sequence ID" value="MBS4192514.1"/>
    <property type="molecule type" value="Genomic_DNA"/>
</dbReference>
<feature type="transmembrane region" description="Helical" evidence="7">
    <location>
        <begin position="95"/>
        <end position="114"/>
    </location>
</feature>
<reference evidence="9 10" key="1">
    <citation type="submission" date="2021-05" db="EMBL/GenBank/DDBJ databases">
        <title>Novel Bacillus species.</title>
        <authorList>
            <person name="Liu G."/>
        </authorList>
    </citation>
    <scope>NUCLEOTIDE SEQUENCE [LARGE SCALE GENOMIC DNA]</scope>
    <source>
        <strain evidence="9 10">FJAT-49705</strain>
    </source>
</reference>
<dbReference type="InterPro" id="IPR035952">
    <property type="entry name" value="Rhomboid-like_sf"/>
</dbReference>
<dbReference type="PANTHER" id="PTHR43731">
    <property type="entry name" value="RHOMBOID PROTEASE"/>
    <property type="match status" value="1"/>
</dbReference>
<dbReference type="InterPro" id="IPR050925">
    <property type="entry name" value="Rhomboid_protease_S54"/>
</dbReference>
<keyword evidence="3 7" id="KW-0812">Transmembrane</keyword>
<evidence type="ECO:0000256" key="1">
    <source>
        <dbReference type="ARBA" id="ARBA00004141"/>
    </source>
</evidence>
<gene>
    <name evidence="9" type="ORF">KHA94_20435</name>
</gene>
<evidence type="ECO:0000256" key="7">
    <source>
        <dbReference type="SAM" id="Phobius"/>
    </source>
</evidence>
<dbReference type="Proteomes" id="UP000681027">
    <property type="component" value="Unassembled WGS sequence"/>
</dbReference>
<evidence type="ECO:0000256" key="5">
    <source>
        <dbReference type="ARBA" id="ARBA00022989"/>
    </source>
</evidence>